<name>A0ACC6MC78_MYCPF</name>
<evidence type="ECO:0000313" key="1">
    <source>
        <dbReference type="EMBL" id="MDZ5084554.1"/>
    </source>
</evidence>
<reference evidence="1 2" key="1">
    <citation type="journal article" date="2021" name="Chemosphere">
        <title>Bioballs carrying a syntrophic Rhodococcus and Mycolicibacterium consortium for simultaneous sorption and biodegradation of fuel oil in contaminated freshwater.</title>
        <authorList>
            <person name="Naloka K."/>
            <person name="Polrit D."/>
            <person name="Muangchinda C."/>
            <person name="Thoetkiattikul H."/>
            <person name="Pinyakong O."/>
        </authorList>
    </citation>
    <scope>NUCLEOTIDE SEQUENCE [LARGE SCALE GENOMIC DNA]</scope>
    <source>
        <strain evidence="1 2">J101</strain>
    </source>
</reference>
<accession>A0ACC6MC78</accession>
<protein>
    <submittedName>
        <fullName evidence="1">Type VII secretion target</fullName>
    </submittedName>
</protein>
<sequence length="253" mass="24880">MGNPPPLSVDPEQLGAAGNELKYAAGQLPDAPGPFGVVGSDPLTQAIDAQIPAIEHPIATQLPAVKAQATKTAQNVISAAEAYLTTDQQLGGQISQEMQNLPAAEGLSGGSGSAGGAAASAAGGTAGAAGSAAGGAGSMSQMMGMPMQMASQMSQMPTQAMGAMTSAPQGVMQGAQQVGQQVQQMVGQFGEAGSSDVGSGSHAEPAAQEGAAAGDVTAERAPETSDKVEGEDAAREESGGRHRRAEDDPGIDL</sequence>
<keyword evidence="2" id="KW-1185">Reference proteome</keyword>
<comment type="caution">
    <text evidence="1">The sequence shown here is derived from an EMBL/GenBank/DDBJ whole genome shotgun (WGS) entry which is preliminary data.</text>
</comment>
<organism evidence="1 2">
    <name type="scientific">Mycolicibacterium parafortuitum</name>
    <name type="common">Mycobacterium parafortuitum</name>
    <dbReference type="NCBI Taxonomy" id="39692"/>
    <lineage>
        <taxon>Bacteria</taxon>
        <taxon>Bacillati</taxon>
        <taxon>Actinomycetota</taxon>
        <taxon>Actinomycetes</taxon>
        <taxon>Mycobacteriales</taxon>
        <taxon>Mycobacteriaceae</taxon>
        <taxon>Mycolicibacterium</taxon>
    </lineage>
</organism>
<evidence type="ECO:0000313" key="2">
    <source>
        <dbReference type="Proteomes" id="UP001289645"/>
    </source>
</evidence>
<dbReference type="Proteomes" id="UP001289645">
    <property type="component" value="Unassembled WGS sequence"/>
</dbReference>
<gene>
    <name evidence="1" type="ORF">OHX15_04075</name>
</gene>
<dbReference type="EMBL" id="JAOXLN010000002">
    <property type="protein sequence ID" value="MDZ5084554.1"/>
    <property type="molecule type" value="Genomic_DNA"/>
</dbReference>
<proteinExistence type="predicted"/>